<organism evidence="1 2">
    <name type="scientific">Pleurodeles waltl</name>
    <name type="common">Iberian ribbed newt</name>
    <dbReference type="NCBI Taxonomy" id="8319"/>
    <lineage>
        <taxon>Eukaryota</taxon>
        <taxon>Metazoa</taxon>
        <taxon>Chordata</taxon>
        <taxon>Craniata</taxon>
        <taxon>Vertebrata</taxon>
        <taxon>Euteleostomi</taxon>
        <taxon>Amphibia</taxon>
        <taxon>Batrachia</taxon>
        <taxon>Caudata</taxon>
        <taxon>Salamandroidea</taxon>
        <taxon>Salamandridae</taxon>
        <taxon>Pleurodelinae</taxon>
        <taxon>Pleurodeles</taxon>
    </lineage>
</organism>
<evidence type="ECO:0000313" key="1">
    <source>
        <dbReference type="EMBL" id="KAJ1175442.1"/>
    </source>
</evidence>
<dbReference type="Proteomes" id="UP001066276">
    <property type="component" value="Chromosome 3_2"/>
</dbReference>
<evidence type="ECO:0000313" key="2">
    <source>
        <dbReference type="Proteomes" id="UP001066276"/>
    </source>
</evidence>
<sequence>MLSNFRAALPAWGTVAKKLDAMLSNARAALPARGTVARKLEARQTTRKLSTRLCRGVDMLYSHANGIVIARSVMTITFRRGERIREEEVERDG</sequence>
<gene>
    <name evidence="1" type="ORF">NDU88_000730</name>
</gene>
<dbReference type="EMBL" id="JANPWB010000006">
    <property type="protein sequence ID" value="KAJ1175442.1"/>
    <property type="molecule type" value="Genomic_DNA"/>
</dbReference>
<dbReference type="AlphaFoldDB" id="A0AAV7TI37"/>
<keyword evidence="2" id="KW-1185">Reference proteome</keyword>
<name>A0AAV7TI37_PLEWA</name>
<reference evidence="1" key="1">
    <citation type="journal article" date="2022" name="bioRxiv">
        <title>Sequencing and chromosome-scale assembly of the giantPleurodeles waltlgenome.</title>
        <authorList>
            <person name="Brown T."/>
            <person name="Elewa A."/>
            <person name="Iarovenko S."/>
            <person name="Subramanian E."/>
            <person name="Araus A.J."/>
            <person name="Petzold A."/>
            <person name="Susuki M."/>
            <person name="Suzuki K.-i.T."/>
            <person name="Hayashi T."/>
            <person name="Toyoda A."/>
            <person name="Oliveira C."/>
            <person name="Osipova E."/>
            <person name="Leigh N.D."/>
            <person name="Simon A."/>
            <person name="Yun M.H."/>
        </authorList>
    </citation>
    <scope>NUCLEOTIDE SEQUENCE</scope>
    <source>
        <strain evidence="1">20211129_DDA</strain>
        <tissue evidence="1">Liver</tissue>
    </source>
</reference>
<comment type="caution">
    <text evidence="1">The sequence shown here is derived from an EMBL/GenBank/DDBJ whole genome shotgun (WGS) entry which is preliminary data.</text>
</comment>
<proteinExistence type="predicted"/>
<accession>A0AAV7TI37</accession>
<protein>
    <submittedName>
        <fullName evidence="1">Uncharacterized protein</fullName>
    </submittedName>
</protein>